<keyword evidence="3" id="KW-1185">Reference proteome</keyword>
<keyword evidence="1" id="KW-0732">Signal</keyword>
<reference evidence="2 3" key="1">
    <citation type="submission" date="2017-05" db="EMBL/GenBank/DDBJ databases">
        <authorList>
            <person name="Varghese N."/>
            <person name="Submissions S."/>
        </authorList>
    </citation>
    <scope>NUCLEOTIDE SEQUENCE [LARGE SCALE GENOMIC DNA]</scope>
    <source>
        <strain evidence="2 3">DSM 21985</strain>
    </source>
</reference>
<evidence type="ECO:0000313" key="2">
    <source>
        <dbReference type="EMBL" id="SMO94685.1"/>
    </source>
</evidence>
<proteinExistence type="predicted"/>
<evidence type="ECO:0008006" key="4">
    <source>
        <dbReference type="Google" id="ProtNLM"/>
    </source>
</evidence>
<name>A0A521FF17_9BACT</name>
<dbReference type="AlphaFoldDB" id="A0A521FF17"/>
<gene>
    <name evidence="2" type="ORF">SAMN06265219_1187</name>
</gene>
<protein>
    <recommendedName>
        <fullName evidence="4">Lipoprotein</fullName>
    </recommendedName>
</protein>
<accession>A0A521FF17</accession>
<feature type="signal peptide" evidence="1">
    <location>
        <begin position="1"/>
        <end position="24"/>
    </location>
</feature>
<evidence type="ECO:0000256" key="1">
    <source>
        <dbReference type="SAM" id="SignalP"/>
    </source>
</evidence>
<organism evidence="2 3">
    <name type="scientific">Gracilimonas mengyeensis</name>
    <dbReference type="NCBI Taxonomy" id="1302730"/>
    <lineage>
        <taxon>Bacteria</taxon>
        <taxon>Pseudomonadati</taxon>
        <taxon>Balneolota</taxon>
        <taxon>Balneolia</taxon>
        <taxon>Balneolales</taxon>
        <taxon>Balneolaceae</taxon>
        <taxon>Gracilimonas</taxon>
    </lineage>
</organism>
<sequence>MPKTILHITIGILLSFCLSSCAIHQPMSEMVMFQKKKPLAGAPYYASYSHALASANTDHFLEGVLIDYTRKHYPEEEREIEYSNPLSLTTNLIFLNKDHKEIGFSLAIGPLLTGSGFDFTYNVFDHYYLTAAGGYGWEDGFQYQFIFQRRLLDGNPLGLAVGTVLRNRYRHMGIIVEYMGEEHIDFYTQSVGLRSVLTLSPISVYGTPRLFLYGTGSFNYDITLNAFYPKIGVSLGIY</sequence>
<feature type="chain" id="PRO_5021887126" description="Lipoprotein" evidence="1">
    <location>
        <begin position="25"/>
        <end position="238"/>
    </location>
</feature>
<evidence type="ECO:0000313" key="3">
    <source>
        <dbReference type="Proteomes" id="UP000317557"/>
    </source>
</evidence>
<dbReference type="EMBL" id="FXTP01000018">
    <property type="protein sequence ID" value="SMO94685.1"/>
    <property type="molecule type" value="Genomic_DNA"/>
</dbReference>
<dbReference type="Proteomes" id="UP000317557">
    <property type="component" value="Unassembled WGS sequence"/>
</dbReference>
<dbReference type="RefSeq" id="WP_142455982.1">
    <property type="nucleotide sequence ID" value="NZ_FXTP01000018.1"/>
</dbReference>